<dbReference type="RefSeq" id="WP_052539888.1">
    <property type="nucleotide sequence ID" value="NZ_CP006842.1"/>
</dbReference>
<proteinExistence type="predicted"/>
<keyword evidence="2" id="KW-0812">Transmembrane</keyword>
<dbReference type="InterPro" id="IPR021449">
    <property type="entry name" value="DUF3099"/>
</dbReference>
<feature type="region of interest" description="Disordered" evidence="1">
    <location>
        <begin position="85"/>
        <end position="176"/>
    </location>
</feature>
<dbReference type="STRING" id="1404245.CGLY_07985"/>
<organism evidence="3 4">
    <name type="scientific">Corynebacterium glyciniphilum AJ 3170</name>
    <dbReference type="NCBI Taxonomy" id="1404245"/>
    <lineage>
        <taxon>Bacteria</taxon>
        <taxon>Bacillati</taxon>
        <taxon>Actinomycetota</taxon>
        <taxon>Actinomycetes</taxon>
        <taxon>Mycobacteriales</taxon>
        <taxon>Corynebacteriaceae</taxon>
        <taxon>Corynebacterium</taxon>
    </lineage>
</organism>
<feature type="transmembrane region" description="Helical" evidence="2">
    <location>
        <begin position="34"/>
        <end position="55"/>
    </location>
</feature>
<evidence type="ECO:0000256" key="2">
    <source>
        <dbReference type="SAM" id="Phobius"/>
    </source>
</evidence>
<sequence length="176" mass="19453">MSQHQSRRRRGDDVSVITDARRSPLDDWRHRRHLYAALQLARIPLLGAAVAAYAWLHSPALAAVFAVISLPLPWAAVLLANEKTDDREKGQPKVYKPALARQYRDSINNPQLGGSASGQLEAPREETGYTVIDAETGRLDDPDSPGNPDTFTTSDTSAWERHDDADRSDPSDDNGR</sequence>
<dbReference type="HOGENOM" id="CLU_1522698_0_0_11"/>
<keyword evidence="4" id="KW-1185">Reference proteome</keyword>
<keyword evidence="2" id="KW-1133">Transmembrane helix</keyword>
<dbReference type="KEGG" id="cgy:CGLY_07985"/>
<dbReference type="EMBL" id="CP006842">
    <property type="protein sequence ID" value="AHW64042.1"/>
    <property type="molecule type" value="Genomic_DNA"/>
</dbReference>
<dbReference type="Pfam" id="PF11298">
    <property type="entry name" value="DUF3099"/>
    <property type="match status" value="1"/>
</dbReference>
<feature type="compositionally biased region" description="Polar residues" evidence="1">
    <location>
        <begin position="105"/>
        <end position="118"/>
    </location>
</feature>
<dbReference type="OrthoDB" id="5188998at2"/>
<name>X5DTP4_9CORY</name>
<accession>X5DTP4</accession>
<feature type="compositionally biased region" description="Basic and acidic residues" evidence="1">
    <location>
        <begin position="158"/>
        <end position="176"/>
    </location>
</feature>
<dbReference type="AlphaFoldDB" id="X5DTP4"/>
<evidence type="ECO:0000256" key="1">
    <source>
        <dbReference type="SAM" id="MobiDB-lite"/>
    </source>
</evidence>
<evidence type="ECO:0000313" key="3">
    <source>
        <dbReference type="EMBL" id="AHW64042.1"/>
    </source>
</evidence>
<dbReference type="Proteomes" id="UP000023703">
    <property type="component" value="Chromosome"/>
</dbReference>
<keyword evidence="2" id="KW-0472">Membrane</keyword>
<reference evidence="3 4" key="1">
    <citation type="journal article" date="2015" name="Int. J. Syst. Evol. Microbiol.">
        <title>Revisiting Corynebacterium glyciniphilum (ex Kubota et al., 1972) sp. nov., nom. rev., isolated from putrefied banana.</title>
        <authorList>
            <person name="Al-Dilaimi A."/>
            <person name="Bednarz H."/>
            <person name="Lomker A."/>
            <person name="Niehaus K."/>
            <person name="Kalinowski J."/>
            <person name="Ruckert C."/>
        </authorList>
    </citation>
    <scope>NUCLEOTIDE SEQUENCE [LARGE SCALE GENOMIC DNA]</scope>
    <source>
        <strain evidence="3">AJ 3170</strain>
    </source>
</reference>
<gene>
    <name evidence="3" type="ORF">CGLY_07985</name>
</gene>
<feature type="compositionally biased region" description="Polar residues" evidence="1">
    <location>
        <begin position="147"/>
        <end position="157"/>
    </location>
</feature>
<evidence type="ECO:0000313" key="4">
    <source>
        <dbReference type="Proteomes" id="UP000023703"/>
    </source>
</evidence>
<feature type="transmembrane region" description="Helical" evidence="2">
    <location>
        <begin position="61"/>
        <end position="80"/>
    </location>
</feature>
<protein>
    <submittedName>
        <fullName evidence="3">Putative membrane protein</fullName>
    </submittedName>
</protein>
<dbReference type="eggNOG" id="ENOG5033AAH">
    <property type="taxonomic scope" value="Bacteria"/>
</dbReference>